<keyword evidence="4" id="KW-1185">Reference proteome</keyword>
<dbReference type="InterPro" id="IPR004345">
    <property type="entry name" value="TB2_DP1_HVA22"/>
</dbReference>
<dbReference type="PANTHER" id="PTHR12300">
    <property type="entry name" value="HVA22-LIKE PROTEINS"/>
    <property type="match status" value="1"/>
</dbReference>
<evidence type="ECO:0000256" key="1">
    <source>
        <dbReference type="RuleBase" id="RU362006"/>
    </source>
</evidence>
<feature type="transmembrane region" description="Helical" evidence="1">
    <location>
        <begin position="73"/>
        <end position="93"/>
    </location>
</feature>
<feature type="transmembrane region" description="Helical" evidence="1">
    <location>
        <begin position="41"/>
        <end position="61"/>
    </location>
</feature>
<dbReference type="GO" id="GO:0016020">
    <property type="term" value="C:membrane"/>
    <property type="evidence" value="ECO:0007669"/>
    <property type="project" value="UniProtKB-SubCell"/>
</dbReference>
<feature type="region of interest" description="Disordered" evidence="2">
    <location>
        <begin position="140"/>
        <end position="159"/>
    </location>
</feature>
<reference evidence="3" key="1">
    <citation type="submission" date="2023-03" db="EMBL/GenBank/DDBJ databases">
        <title>Massive genome expansion in bonnet fungi (Mycena s.s.) driven by repeated elements and novel gene families across ecological guilds.</title>
        <authorList>
            <consortium name="Lawrence Berkeley National Laboratory"/>
            <person name="Harder C.B."/>
            <person name="Miyauchi S."/>
            <person name="Viragh M."/>
            <person name="Kuo A."/>
            <person name="Thoen E."/>
            <person name="Andreopoulos B."/>
            <person name="Lu D."/>
            <person name="Skrede I."/>
            <person name="Drula E."/>
            <person name="Henrissat B."/>
            <person name="Morin E."/>
            <person name="Kohler A."/>
            <person name="Barry K."/>
            <person name="LaButti K."/>
            <person name="Morin E."/>
            <person name="Salamov A."/>
            <person name="Lipzen A."/>
            <person name="Mereny Z."/>
            <person name="Hegedus B."/>
            <person name="Baldrian P."/>
            <person name="Stursova M."/>
            <person name="Weitz H."/>
            <person name="Taylor A."/>
            <person name="Grigoriev I.V."/>
            <person name="Nagy L.G."/>
            <person name="Martin F."/>
            <person name="Kauserud H."/>
        </authorList>
    </citation>
    <scope>NUCLEOTIDE SEQUENCE</scope>
    <source>
        <strain evidence="3">CBHHK182m</strain>
    </source>
</reference>
<comment type="caution">
    <text evidence="1">Lacks conserved residue(s) required for the propagation of feature annotation.</text>
</comment>
<comment type="similarity">
    <text evidence="1">Belongs to the DP1 family.</text>
</comment>
<dbReference type="EMBL" id="JARKIB010000001">
    <property type="protein sequence ID" value="KAJ7786136.1"/>
    <property type="molecule type" value="Genomic_DNA"/>
</dbReference>
<dbReference type="Proteomes" id="UP001215598">
    <property type="component" value="Unassembled WGS sequence"/>
</dbReference>
<comment type="subcellular location">
    <subcellularLocation>
        <location evidence="1">Membrane</location>
        <topology evidence="1">Multi-pass membrane protein</topology>
    </subcellularLocation>
</comment>
<keyword evidence="1" id="KW-0472">Membrane</keyword>
<sequence length="230" mass="25210">MILSFLTHCLAAWFAFLLPVFGTYKALSHRPVSEPELERWSQYWAVIGVLVAYEYLFEFLVSWFPFYFEIKIIFILFLALPQTQGSTFIYQMYLQPFFSKNEVELDAGIMNIQRKTLSFAQARFATLWQALWSAINKNAATGQQAPPTPGQAPPAPGGGLSMESAMGLFRTYGPSLMGALQPAAAPPAGPSPTPSPLPSPAANIAATGSYYGTPAAEHRAPPFPEPQLLS</sequence>
<protein>
    <recommendedName>
        <fullName evidence="1">Protein YOP1</fullName>
    </recommendedName>
</protein>
<evidence type="ECO:0000313" key="3">
    <source>
        <dbReference type="EMBL" id="KAJ7786136.1"/>
    </source>
</evidence>
<organism evidence="3 4">
    <name type="scientific">Mycena metata</name>
    <dbReference type="NCBI Taxonomy" id="1033252"/>
    <lineage>
        <taxon>Eukaryota</taxon>
        <taxon>Fungi</taxon>
        <taxon>Dikarya</taxon>
        <taxon>Basidiomycota</taxon>
        <taxon>Agaricomycotina</taxon>
        <taxon>Agaricomycetes</taxon>
        <taxon>Agaricomycetidae</taxon>
        <taxon>Agaricales</taxon>
        <taxon>Marasmiineae</taxon>
        <taxon>Mycenaceae</taxon>
        <taxon>Mycena</taxon>
    </lineage>
</organism>
<comment type="caution">
    <text evidence="3">The sequence shown here is derived from an EMBL/GenBank/DDBJ whole genome shotgun (WGS) entry which is preliminary data.</text>
</comment>
<feature type="compositionally biased region" description="Pro residues" evidence="2">
    <location>
        <begin position="184"/>
        <end position="199"/>
    </location>
</feature>
<proteinExistence type="inferred from homology"/>
<name>A0AAD7P3C4_9AGAR</name>
<evidence type="ECO:0000313" key="4">
    <source>
        <dbReference type="Proteomes" id="UP001215598"/>
    </source>
</evidence>
<feature type="region of interest" description="Disordered" evidence="2">
    <location>
        <begin position="180"/>
        <end position="230"/>
    </location>
</feature>
<keyword evidence="1" id="KW-1133">Transmembrane helix</keyword>
<dbReference type="AlphaFoldDB" id="A0AAD7P3C4"/>
<feature type="compositionally biased region" description="Pro residues" evidence="2">
    <location>
        <begin position="221"/>
        <end position="230"/>
    </location>
</feature>
<keyword evidence="1" id="KW-0812">Transmembrane</keyword>
<accession>A0AAD7P3C4</accession>
<gene>
    <name evidence="3" type="ORF">B0H16DRAFT_1708345</name>
</gene>
<evidence type="ECO:0000256" key="2">
    <source>
        <dbReference type="SAM" id="MobiDB-lite"/>
    </source>
</evidence>
<dbReference type="Pfam" id="PF03134">
    <property type="entry name" value="TB2_DP1_HVA22"/>
    <property type="match status" value="1"/>
</dbReference>
<feature type="compositionally biased region" description="Pro residues" evidence="2">
    <location>
        <begin position="146"/>
        <end position="156"/>
    </location>
</feature>